<feature type="DNA-binding region" description="H-T-H motif" evidence="4">
    <location>
        <begin position="34"/>
        <end position="53"/>
    </location>
</feature>
<dbReference type="RefSeq" id="WP_248592058.1">
    <property type="nucleotide sequence ID" value="NZ_BAABEB010000010.1"/>
</dbReference>
<evidence type="ECO:0000259" key="5">
    <source>
        <dbReference type="PROSITE" id="PS50977"/>
    </source>
</evidence>
<dbReference type="Pfam" id="PF17940">
    <property type="entry name" value="TetR_C_31"/>
    <property type="match status" value="1"/>
</dbReference>
<accession>A0ABY4L002</accession>
<keyword evidence="3" id="KW-0804">Transcription</keyword>
<evidence type="ECO:0000256" key="4">
    <source>
        <dbReference type="PROSITE-ProRule" id="PRU00335"/>
    </source>
</evidence>
<dbReference type="PROSITE" id="PS50977">
    <property type="entry name" value="HTH_TETR_2"/>
    <property type="match status" value="1"/>
</dbReference>
<feature type="domain" description="HTH tetR-type" evidence="5">
    <location>
        <begin position="11"/>
        <end position="71"/>
    </location>
</feature>
<proteinExistence type="predicted"/>
<dbReference type="PANTHER" id="PTHR30055:SF234">
    <property type="entry name" value="HTH-TYPE TRANSCRIPTIONAL REGULATOR BETI"/>
    <property type="match status" value="1"/>
</dbReference>
<dbReference type="Proteomes" id="UP000832041">
    <property type="component" value="Chromosome"/>
</dbReference>
<dbReference type="InterPro" id="IPR009057">
    <property type="entry name" value="Homeodomain-like_sf"/>
</dbReference>
<dbReference type="InterPro" id="IPR041583">
    <property type="entry name" value="TetR_C_31"/>
</dbReference>
<evidence type="ECO:0000256" key="1">
    <source>
        <dbReference type="ARBA" id="ARBA00023015"/>
    </source>
</evidence>
<dbReference type="InterPro" id="IPR036271">
    <property type="entry name" value="Tet_transcr_reg_TetR-rel_C_sf"/>
</dbReference>
<sequence>MSAESAVERGRQTRQRLLAAATELIPEVGWAAVTTRRVAERAGVRPGLVHYHFDSVADLLATATVEFARRALEEPLRELRAAPDPATGLARLLAALDVYDGRDPGSLLLVEAALAAGRDAALRTALAGLLAEYRDRVAEWLSGHGVADAAESAALLCALLDGIVLHRALGQVPDTAALAGPLARILAPREHTTGRNPQCGS</sequence>
<evidence type="ECO:0000313" key="6">
    <source>
        <dbReference type="EMBL" id="UPT19823.1"/>
    </source>
</evidence>
<dbReference type="Gene3D" id="1.10.357.10">
    <property type="entry name" value="Tetracycline Repressor, domain 2"/>
    <property type="match status" value="1"/>
</dbReference>
<reference evidence="6 7" key="1">
    <citation type="submission" date="2020-04" db="EMBL/GenBank/DDBJ databases">
        <title>Thermobifida alba genome sequencing and assembly.</title>
        <authorList>
            <person name="Luzics S."/>
            <person name="Horvath B."/>
            <person name="Nagy I."/>
            <person name="Toth A."/>
            <person name="Nagy I."/>
            <person name="Kukolya J."/>
        </authorList>
    </citation>
    <scope>NUCLEOTIDE SEQUENCE [LARGE SCALE GENOMIC DNA]</scope>
    <source>
        <strain evidence="6 7">DSM 43795</strain>
    </source>
</reference>
<dbReference type="SUPFAM" id="SSF48498">
    <property type="entry name" value="Tetracyclin repressor-like, C-terminal domain"/>
    <property type="match status" value="1"/>
</dbReference>
<dbReference type="InterPro" id="IPR001647">
    <property type="entry name" value="HTH_TetR"/>
</dbReference>
<dbReference type="Pfam" id="PF00440">
    <property type="entry name" value="TetR_N"/>
    <property type="match status" value="1"/>
</dbReference>
<name>A0ABY4L002_THEAE</name>
<evidence type="ECO:0000256" key="2">
    <source>
        <dbReference type="ARBA" id="ARBA00023125"/>
    </source>
</evidence>
<dbReference type="EMBL" id="CP051627">
    <property type="protein sequence ID" value="UPT19823.1"/>
    <property type="molecule type" value="Genomic_DNA"/>
</dbReference>
<dbReference type="InterPro" id="IPR050109">
    <property type="entry name" value="HTH-type_TetR-like_transc_reg"/>
</dbReference>
<dbReference type="PANTHER" id="PTHR30055">
    <property type="entry name" value="HTH-TYPE TRANSCRIPTIONAL REGULATOR RUTR"/>
    <property type="match status" value="1"/>
</dbReference>
<gene>
    <name evidence="6" type="ORF">FOF52_01625</name>
</gene>
<dbReference type="PRINTS" id="PR00455">
    <property type="entry name" value="HTHTETR"/>
</dbReference>
<protein>
    <submittedName>
        <fullName evidence="6">TetR family transcriptional regulator</fullName>
    </submittedName>
</protein>
<keyword evidence="1" id="KW-0805">Transcription regulation</keyword>
<keyword evidence="7" id="KW-1185">Reference proteome</keyword>
<dbReference type="SUPFAM" id="SSF46689">
    <property type="entry name" value="Homeodomain-like"/>
    <property type="match status" value="1"/>
</dbReference>
<keyword evidence="2 4" id="KW-0238">DNA-binding</keyword>
<organism evidence="6 7">
    <name type="scientific">Thermobifida alba</name>
    <name type="common">Thermomonospora alba</name>
    <dbReference type="NCBI Taxonomy" id="53522"/>
    <lineage>
        <taxon>Bacteria</taxon>
        <taxon>Bacillati</taxon>
        <taxon>Actinomycetota</taxon>
        <taxon>Actinomycetes</taxon>
        <taxon>Streptosporangiales</taxon>
        <taxon>Nocardiopsidaceae</taxon>
        <taxon>Thermobifida</taxon>
    </lineage>
</organism>
<evidence type="ECO:0000256" key="3">
    <source>
        <dbReference type="ARBA" id="ARBA00023163"/>
    </source>
</evidence>
<evidence type="ECO:0000313" key="7">
    <source>
        <dbReference type="Proteomes" id="UP000832041"/>
    </source>
</evidence>